<keyword evidence="2" id="KW-1185">Reference proteome</keyword>
<accession>A0ABQ4D678</accession>
<dbReference type="Gene3D" id="3.40.630.10">
    <property type="entry name" value="Zn peptidases"/>
    <property type="match status" value="1"/>
</dbReference>
<evidence type="ECO:0008006" key="3">
    <source>
        <dbReference type="Google" id="ProtNLM"/>
    </source>
</evidence>
<proteinExistence type="predicted"/>
<sequence length="356" mass="37862">MVDVAARPVPVGLLVRALATSPPTWTAPAAVVNPVIPAELLGRRLRALVRRGAVAVVLVWRGLPEDVAAGQWLPFTLPDLPVPVVRVAGEHADALADGDAHVTVTATPTGPARGESVWCVVEGTGTSDETVLVTTHTDGPNPLEENGPVALVGLARALVADRPRRTHVLVAATGHLRMPQLPHRGQCTATWLAEHRSWWDGAAGHRRAVAGVVVEHVGALDDDGAPEVELVHTTTAPLAALTATAFAARARPHRALLAAPRSLVHLGEGEPLHEHRIPAVASLAVPRRLLQLAAPDDPRWRGRVDVALAEDQVAAVERVLRAVDATPTGALGTVRRHRPWERVRDAARLLRWVRGA</sequence>
<dbReference type="Proteomes" id="UP000618382">
    <property type="component" value="Unassembled WGS sequence"/>
</dbReference>
<protein>
    <recommendedName>
        <fullName evidence="3">Peptidase M28 domain-containing protein</fullName>
    </recommendedName>
</protein>
<evidence type="ECO:0000313" key="2">
    <source>
        <dbReference type="Proteomes" id="UP000618382"/>
    </source>
</evidence>
<name>A0ABQ4D678_9CELL</name>
<dbReference type="EMBL" id="BONN01000001">
    <property type="protein sequence ID" value="GIG31220.1"/>
    <property type="molecule type" value="Genomic_DNA"/>
</dbReference>
<organism evidence="1 2">
    <name type="scientific">Cellulomonas oligotrophica</name>
    <dbReference type="NCBI Taxonomy" id="931536"/>
    <lineage>
        <taxon>Bacteria</taxon>
        <taxon>Bacillati</taxon>
        <taxon>Actinomycetota</taxon>
        <taxon>Actinomycetes</taxon>
        <taxon>Micrococcales</taxon>
        <taxon>Cellulomonadaceae</taxon>
        <taxon>Cellulomonas</taxon>
    </lineage>
</organism>
<reference evidence="1 2" key="1">
    <citation type="submission" date="2021-01" db="EMBL/GenBank/DDBJ databases">
        <title>Whole genome shotgun sequence of Cellulomonas oligotrophica NBRC 109435.</title>
        <authorList>
            <person name="Komaki H."/>
            <person name="Tamura T."/>
        </authorList>
    </citation>
    <scope>NUCLEOTIDE SEQUENCE [LARGE SCALE GENOMIC DNA]</scope>
    <source>
        <strain evidence="1 2">NBRC 109435</strain>
    </source>
</reference>
<evidence type="ECO:0000313" key="1">
    <source>
        <dbReference type="EMBL" id="GIG31220.1"/>
    </source>
</evidence>
<comment type="caution">
    <text evidence="1">The sequence shown here is derived from an EMBL/GenBank/DDBJ whole genome shotgun (WGS) entry which is preliminary data.</text>
</comment>
<dbReference type="SUPFAM" id="SSF53187">
    <property type="entry name" value="Zn-dependent exopeptidases"/>
    <property type="match status" value="1"/>
</dbReference>
<gene>
    <name evidence="1" type="ORF">Col01nite_03790</name>
</gene>